<protein>
    <submittedName>
        <fullName evidence="2">Uncharacterized protein</fullName>
    </submittedName>
</protein>
<evidence type="ECO:0000313" key="2">
    <source>
        <dbReference type="EMBL" id="EEO29432.1"/>
    </source>
</evidence>
<dbReference type="GO" id="GO:0016810">
    <property type="term" value="F:hydrolase activity, acting on carbon-nitrogen (but not peptide) bonds"/>
    <property type="evidence" value="ECO:0007669"/>
    <property type="project" value="InterPro"/>
</dbReference>
<evidence type="ECO:0000313" key="3">
    <source>
        <dbReference type="Proteomes" id="UP000005089"/>
    </source>
</evidence>
<dbReference type="Proteomes" id="UP000005089">
    <property type="component" value="Unassembled WGS sequence"/>
</dbReference>
<accession>C3X8A6</accession>
<dbReference type="InterPro" id="IPR011059">
    <property type="entry name" value="Metal-dep_hydrolase_composite"/>
</dbReference>
<organism evidence="2 3">
    <name type="scientific">Oxalobacter formigenes OXCC13</name>
    <dbReference type="NCBI Taxonomy" id="556269"/>
    <lineage>
        <taxon>Bacteria</taxon>
        <taxon>Pseudomonadati</taxon>
        <taxon>Pseudomonadota</taxon>
        <taxon>Betaproteobacteria</taxon>
        <taxon>Burkholderiales</taxon>
        <taxon>Oxalobacteraceae</taxon>
        <taxon>Oxalobacter</taxon>
    </lineage>
</organism>
<keyword evidence="3" id="KW-1185">Reference proteome</keyword>
<evidence type="ECO:0000256" key="1">
    <source>
        <dbReference type="SAM" id="MobiDB-lite"/>
    </source>
</evidence>
<dbReference type="EMBL" id="GG658170">
    <property type="protein sequence ID" value="EEO29432.1"/>
    <property type="molecule type" value="Genomic_DNA"/>
</dbReference>
<dbReference type="HOGENOM" id="CLU_3046073_0_0_4"/>
<feature type="compositionally biased region" description="Basic and acidic residues" evidence="1">
    <location>
        <begin position="43"/>
        <end position="54"/>
    </location>
</feature>
<reference evidence="2 3" key="1">
    <citation type="submission" date="2009-02" db="EMBL/GenBank/DDBJ databases">
        <title>The Genome Sequence of Oxalobacter formigenes OXCC13.</title>
        <authorList>
            <consortium name="The Broad Institute Genome Sequencing Platform"/>
            <person name="Ward D."/>
            <person name="Young S.K."/>
            <person name="Kodira C.D."/>
            <person name="Zeng Q."/>
            <person name="Koehrsen M."/>
            <person name="Alvarado L."/>
            <person name="Berlin A."/>
            <person name="Borenstein D."/>
            <person name="Chen Z."/>
            <person name="Engels R."/>
            <person name="Freedman E."/>
            <person name="Gellesch M."/>
            <person name="Goldberg J."/>
            <person name="Griggs A."/>
            <person name="Gujja S."/>
            <person name="Heiman D."/>
            <person name="Hepburn T."/>
            <person name="Howarth C."/>
            <person name="Jen D."/>
            <person name="Larson L."/>
            <person name="Lewis B."/>
            <person name="Mehta T."/>
            <person name="Park D."/>
            <person name="Pearson M."/>
            <person name="Roberts A."/>
            <person name="Saif S."/>
            <person name="Shea T."/>
            <person name="Shenoy N."/>
            <person name="Sisk P."/>
            <person name="Stolte C."/>
            <person name="Sykes S."/>
            <person name="Walk T."/>
            <person name="White J."/>
            <person name="Yandava C."/>
            <person name="Allison M.J."/>
            <person name="Lander E."/>
            <person name="Nusbaum C."/>
            <person name="Galagan J."/>
            <person name="Birren B."/>
        </authorList>
    </citation>
    <scope>NUCLEOTIDE SEQUENCE [LARGE SCALE GENOMIC DNA]</scope>
    <source>
        <strain evidence="2 3">OXCC13</strain>
    </source>
</reference>
<dbReference type="Gene3D" id="2.30.40.10">
    <property type="entry name" value="Urease, subunit C, domain 1"/>
    <property type="match status" value="1"/>
</dbReference>
<proteinExistence type="predicted"/>
<dbReference type="AlphaFoldDB" id="C3X8A6"/>
<gene>
    <name evidence="2" type="ORF">OFBG_00460</name>
</gene>
<feature type="region of interest" description="Disordered" evidence="1">
    <location>
        <begin position="33"/>
        <end position="54"/>
    </location>
</feature>
<name>C3X8A6_OXAFO</name>
<sequence length="54" mass="6101">MTSLIFRMRRFFGAANLYPGTIGVIREGEYADMLPTDGNPLKNPERVTDPDRIS</sequence>